<feature type="domain" description="VWFD" evidence="10">
    <location>
        <begin position="1825"/>
        <end position="2001"/>
    </location>
</feature>
<gene>
    <name evidence="11" type="ORF">N327_08857</name>
</gene>
<comment type="caution">
    <text evidence="7">Lacks conserved residue(s) required for the propagation of feature annotation.</text>
</comment>
<evidence type="ECO:0000313" key="12">
    <source>
        <dbReference type="Proteomes" id="UP000053806"/>
    </source>
</evidence>
<dbReference type="InterPro" id="IPR007934">
    <property type="entry name" value="AbfB_ABD"/>
</dbReference>
<dbReference type="Pfam" id="PF01826">
    <property type="entry name" value="TIL"/>
    <property type="match status" value="1"/>
</dbReference>
<dbReference type="InterPro" id="IPR002919">
    <property type="entry name" value="TIL_dom"/>
</dbReference>
<feature type="domain" description="VWFD" evidence="10">
    <location>
        <begin position="165"/>
        <end position="341"/>
    </location>
</feature>
<dbReference type="Pfam" id="PF08742">
    <property type="entry name" value="C8"/>
    <property type="match status" value="4"/>
</dbReference>
<dbReference type="SUPFAM" id="SSF57567">
    <property type="entry name" value="Serine protease inhibitors"/>
    <property type="match status" value="4"/>
</dbReference>
<keyword evidence="3" id="KW-0677">Repeat</keyword>
<evidence type="ECO:0000256" key="7">
    <source>
        <dbReference type="PROSITE-ProRule" id="PRU00039"/>
    </source>
</evidence>
<evidence type="ECO:0000259" key="9">
    <source>
        <dbReference type="PROSITE" id="PS01225"/>
    </source>
</evidence>
<feature type="domain" description="CTCK" evidence="9">
    <location>
        <begin position="2561"/>
        <end position="2646"/>
    </location>
</feature>
<feature type="non-terminal residue" evidence="11">
    <location>
        <position position="1"/>
    </location>
</feature>
<feature type="compositionally biased region" description="Low complexity" evidence="8">
    <location>
        <begin position="1378"/>
        <end position="1391"/>
    </location>
</feature>
<dbReference type="InterPro" id="IPR001007">
    <property type="entry name" value="VWF_dom"/>
</dbReference>
<keyword evidence="12" id="KW-1185">Reference proteome</keyword>
<dbReference type="SMART" id="SM00832">
    <property type="entry name" value="C8"/>
    <property type="match status" value="4"/>
</dbReference>
<dbReference type="FunFam" id="2.10.25.10:FF:000055">
    <property type="entry name" value="alpha-tectorin isoform X1"/>
    <property type="match status" value="1"/>
</dbReference>
<dbReference type="InterPro" id="IPR014853">
    <property type="entry name" value="VWF/SSPO/ZAN-like_Cys-rich_dom"/>
</dbReference>
<dbReference type="Pfam" id="PF00094">
    <property type="entry name" value="VWD"/>
    <property type="match status" value="3"/>
</dbReference>
<evidence type="ECO:0000256" key="4">
    <source>
        <dbReference type="ARBA" id="ARBA00023157"/>
    </source>
</evidence>
<dbReference type="PROSITE" id="PS51233">
    <property type="entry name" value="VWFD"/>
    <property type="match status" value="3"/>
</dbReference>
<feature type="non-terminal residue" evidence="11">
    <location>
        <position position="2646"/>
    </location>
</feature>
<feature type="domain" description="VWFD" evidence="10">
    <location>
        <begin position="628"/>
        <end position="797"/>
    </location>
</feature>
<dbReference type="CDD" id="cd19941">
    <property type="entry name" value="TIL"/>
    <property type="match status" value="3"/>
</dbReference>
<dbReference type="EMBL" id="KK587387">
    <property type="protein sequence ID" value="KFV97879.1"/>
    <property type="molecule type" value="Genomic_DNA"/>
</dbReference>
<dbReference type="SUPFAM" id="SSF110221">
    <property type="entry name" value="AbfB domain"/>
    <property type="match status" value="1"/>
</dbReference>
<proteinExistence type="inferred from homology"/>
<dbReference type="SMART" id="SM00216">
    <property type="entry name" value="VWD"/>
    <property type="match status" value="3"/>
</dbReference>
<sequence>YTLCNILLHPPFEQCHEYVSPVPFMASCTNDLCMSAVDNATWCRALTEYARACAQAGKPLHGWRMHFQQCVITCAEPLTYNECINCCPVSCNQQSQCIDSELPCIDGCYCPDGLIYENELCVKPMDCPCDYHGRFFETGSVVYEECNNCTCIGGKWICTNLTCPAECSVSGDIHFMTFDGRKYTFQATCQYVLAKSRTSGAFTISLQNAPCGQNQDGSCIQSISLILKQDPKRQVTLTHSGDVLVYDQYKINLPYADELFEIQKLSSVFLQVKTHIGLQILYDREGLRLYLQADGRWKDDTVGLCGTFNGNTEDDFLSPVGVAESTPELFGNTWKTSSACILVHDSSQMDPCDIHLQAASYAAEACSILTKELFAPCYPYLSPVPYFEQCRRDTCKCGQICFCSALAHYAHHCRRFGVVIDFRGGVPDCALSCEDTKEYSTCVSTCGRTCQALSVPETCSSDCVEGCACPSGMYLNSKTERCVQRNECPCYFQGIDYTPGENVMTSLGKCHCRDGVMNCDNNIIAHSCPVGQIYINCSNPQVDPELSRERTCENQLLNLTFSAHLPCVSGCVCPLGLVKHGDVCLEADECPCSWKGREYFPGDKVISSCHTCICQHGSFQCSFHPCPSMCTAYGDRHYRTFDGLTFDFVGTCKVYLVKGTSSTSFSVIIENINCFNTGIICRKNIFINIGKSFLVFDDETGNPSSSSYIDKLQKIQLWKAGFFTVVHFPDEHITILWDQRTTVHVQMGHQWQGELTGLCGNFDLKTVNELRTPDNFELTNSQDFGNSWTAVECVDSSDIRNPCSLNPLREPFAKKECGILLSEAFEACHPVIDVTWFYSNCLTDTCGCNQGGDCECFCTSVSAYAHQCCQHGVAVDWRSPRVCPYDCEYFNKALGKGPYKLVSYLDGEFVMAVKLVDGVVFPVREDDVVPGHSVSFMLTSGLYKPKAHDSNLISFETAERPNYFLQLASNNTLVLSKWEKSEEFHNRSTYVIHKNTWLSGYSSFESFAKPGYFIHISASSVELLKYHHSEEFRLSTLFKLADVKFNFLSRSACEWHYDACTSPCFKTCRDPLGKNCQAVPKVEGCIPACPLSMLLDEITQRCVYFEDCIEPAHDSPPLPPSIQTPAVSHITSSTSLAVISEVVTSFPVPEAKDMETTLASKLQLTATPGKTEFSAVTSNTTLPTITSSSNISSQSTEMTSGRSTTAMSGTTKSNVSLSSSVDISPLFPSTVRTLPTKEAQVKPEGLTVFTPSSFESITEKTTVYLPQFSTSPPLHTPSYTPPVNLTGTSEGTKISVGQSFTTVANVTVTSFSPMITTLSLLKPVSSATTKAAIVLTEQSMKTTFSPTPTPPISLGKAITEPPIEMVQHLTGTAEVPFTTTLGPKTTTLQTQERSSETTLLSLTIHKKETPKTTSRVEHISSSYFRPYSLHPSSTTEKPITLSTKRPSVPVPTPASPASERESAQRTSVTGSPLALLSATETTLLTTQPDKSQVERITSISARKPSAFPSSPSSSLISLNISLPSLPSYGKEASLTALSPVHTSHETISLYPRTTIAKSMLPTEKTSPVLTFSTITEQSSPIATVSYDKFQTLETTTASPESKSTSSLVLLPEKTEIPIMMGSGPSTSMGKSGTEKTAALPKQVTFSTTAYSSAFLASTMLSAMARSSAAASASSMISSTGQNISIVSATSDKAEAVQTPSVSSLLTIPDLPNDTTVPSVSSFAYLSTKPLYGLTTTFSDGLATAEAVSGVTASAFTLPRETATLQTCTPITENECIKHICLDGQLIQVNKSQNCPYNATQPSCGVLGFATQMNGDKCCPKWECACRCTIFSDLSIVTYDGNHLALFKEASYVISQTQDETITIHVLDCRMSNSNSTSLCLAMLNLTYVSKQIIINRLSRKITVNSRFAWPTVRKYGYKVEDSGFKYAVETPTKIRIQWFHNTGVMIIESNSTREPRALGLCGFCDRSLENDLMLPNRTVLSKSDAPSTFIDSWQVPDTLKYVGEDRHQETNCSVMDCSECLRLVLNQTFSSCHPYVPPELFCNIWVQDTEYIQNPCISLAAYVAMCNKFNICIEWRSSDYCPFPCSENFSYQACIAACEVADSCQNNEVASLDSDSCSVLTEGCVCAGGTILHRAHTAVCIPEEKCACTDSSGAPHAVGEIWKTSLSGCCMQKCVDSETIIPVEYNCSDIHNLDCQRFAEVALLVPGDQTCCPQKICICNQSLCEPLIPECNGLEKLVTYYSEESCCPSYVCECDPAKCEPMEQMPSCQDDQTLIAARVESTCCISYICACGACSDQIPKCQEGEVLIVDGNTTERCCPTYQCSNQLYHCDLLMNNRCPEFKCMLGMSLVEVWSPEKCCPFRTCECACETIPKPQCKLGQKLQIDEQFQNSTENICNCVKYKCVRDKVCLSNERGVLLPGQTIVEHSVDGICHISYCTNVIDPSTKYYRINMSSIDCAVKCKANQVYQPPKDLTTCCGSCKNLSCLHTFSNGTVSNFKPGTVWISNCIRYECTNTAIGPVVVSSSVGCPPFNETECVKVGGYVVPFLEGCCKTCKEDGKFCKKVTVRMTIRKSDCRSNTPVNIVSCDGKCPSASIYNYNINTYARFCKCCRELGLQRRTVQLYCTSNSTWVSYSIQEPIDCSCQWS</sequence>
<dbReference type="Gene3D" id="2.80.10.50">
    <property type="match status" value="1"/>
</dbReference>
<dbReference type="InterPro" id="IPR036084">
    <property type="entry name" value="Ser_inhib-like_sf"/>
</dbReference>
<dbReference type="InterPro" id="IPR058755">
    <property type="entry name" value="Fn1-VW_OTOGL"/>
</dbReference>
<feature type="compositionally biased region" description="Polar residues" evidence="8">
    <location>
        <begin position="1430"/>
        <end position="1445"/>
    </location>
</feature>
<dbReference type="Pfam" id="PF25962">
    <property type="entry name" value="TIL_OTOGL_Mucin"/>
    <property type="match status" value="1"/>
</dbReference>
<feature type="disulfide bond" evidence="7">
    <location>
        <begin position="2575"/>
        <end position="2624"/>
    </location>
</feature>
<dbReference type="SUPFAM" id="SSF57603">
    <property type="entry name" value="FnI-like domain"/>
    <property type="match status" value="1"/>
</dbReference>
<evidence type="ECO:0000256" key="3">
    <source>
        <dbReference type="ARBA" id="ARBA00022737"/>
    </source>
</evidence>
<dbReference type="PROSITE" id="PS01225">
    <property type="entry name" value="CTCK_2"/>
    <property type="match status" value="1"/>
</dbReference>
<evidence type="ECO:0000256" key="2">
    <source>
        <dbReference type="ARBA" id="ARBA00022525"/>
    </source>
</evidence>
<dbReference type="PANTHER" id="PTHR11339:SF228">
    <property type="entry name" value="OTOGELIN"/>
    <property type="match status" value="1"/>
</dbReference>
<dbReference type="GO" id="GO:0046556">
    <property type="term" value="F:alpha-L-arabinofuranosidase activity"/>
    <property type="evidence" value="ECO:0007669"/>
    <property type="project" value="InterPro"/>
</dbReference>
<dbReference type="Pfam" id="PF05270">
    <property type="entry name" value="AbfB"/>
    <property type="match status" value="1"/>
</dbReference>
<dbReference type="PANTHER" id="PTHR11339">
    <property type="entry name" value="EXTRACELLULAR MATRIX GLYCOPROTEIN RELATED"/>
    <property type="match status" value="1"/>
</dbReference>
<keyword evidence="2" id="KW-0964">Secreted</keyword>
<feature type="region of interest" description="Disordered" evidence="8">
    <location>
        <begin position="1376"/>
        <end position="1472"/>
    </location>
</feature>
<reference evidence="11 12" key="1">
    <citation type="submission" date="2014-04" db="EMBL/GenBank/DDBJ databases">
        <title>Genome evolution of avian class.</title>
        <authorList>
            <person name="Zhang G."/>
            <person name="Li C."/>
        </authorList>
    </citation>
    <scope>NUCLEOTIDE SEQUENCE [LARGE SCALE GENOMIC DNA]</scope>
    <source>
        <strain evidence="11">BGI_N327</strain>
    </source>
</reference>
<accession>A0A093I5A5</accession>
<feature type="region of interest" description="Disordered" evidence="8">
    <location>
        <begin position="1186"/>
        <end position="1212"/>
    </location>
</feature>
<dbReference type="SMART" id="SM00215">
    <property type="entry name" value="VWC_out"/>
    <property type="match status" value="1"/>
</dbReference>
<evidence type="ECO:0000259" key="10">
    <source>
        <dbReference type="PROSITE" id="PS51233"/>
    </source>
</evidence>
<evidence type="ECO:0000256" key="8">
    <source>
        <dbReference type="SAM" id="MobiDB-lite"/>
    </source>
</evidence>
<dbReference type="GO" id="GO:0046373">
    <property type="term" value="P:L-arabinose metabolic process"/>
    <property type="evidence" value="ECO:0007669"/>
    <property type="project" value="InterPro"/>
</dbReference>
<protein>
    <submittedName>
        <fullName evidence="11">Otogelin</fullName>
    </submittedName>
</protein>
<dbReference type="InterPro" id="IPR001846">
    <property type="entry name" value="VWF_type-D"/>
</dbReference>
<feature type="compositionally biased region" description="Low complexity" evidence="8">
    <location>
        <begin position="1186"/>
        <end position="1200"/>
    </location>
</feature>
<comment type="similarity">
    <text evidence="6">Belongs to the otogelin family.</text>
</comment>
<keyword evidence="5" id="KW-0325">Glycoprotein</keyword>
<dbReference type="GO" id="GO:0005615">
    <property type="term" value="C:extracellular space"/>
    <property type="evidence" value="ECO:0007669"/>
    <property type="project" value="TreeGrafter"/>
</dbReference>
<evidence type="ECO:0000256" key="1">
    <source>
        <dbReference type="ARBA" id="ARBA00004613"/>
    </source>
</evidence>
<evidence type="ECO:0000256" key="6">
    <source>
        <dbReference type="ARBA" id="ARBA00061260"/>
    </source>
</evidence>
<dbReference type="Proteomes" id="UP000053806">
    <property type="component" value="Unassembled WGS sequence"/>
</dbReference>
<dbReference type="Pfam" id="PF25960">
    <property type="entry name" value="Fn1-VW_OTOGL"/>
    <property type="match status" value="1"/>
</dbReference>
<dbReference type="InterPro" id="IPR036195">
    <property type="entry name" value="AbfB_ABD_sf"/>
</dbReference>
<feature type="compositionally biased region" description="Basic and acidic residues" evidence="8">
    <location>
        <begin position="1405"/>
        <end position="1418"/>
    </location>
</feature>
<keyword evidence="4 7" id="KW-1015">Disulfide bond</keyword>
<dbReference type="Gene3D" id="2.10.25.10">
    <property type="entry name" value="Laminin"/>
    <property type="match status" value="4"/>
</dbReference>
<evidence type="ECO:0000313" key="11">
    <source>
        <dbReference type="EMBL" id="KFV97879.1"/>
    </source>
</evidence>
<evidence type="ECO:0000256" key="5">
    <source>
        <dbReference type="ARBA" id="ARBA00023180"/>
    </source>
</evidence>
<dbReference type="InterPro" id="IPR050780">
    <property type="entry name" value="Mucin_vWF_Thrombospondin_sf"/>
</dbReference>
<dbReference type="InterPro" id="IPR058753">
    <property type="entry name" value="TIL_OTOGL_Mucin"/>
</dbReference>
<dbReference type="InterPro" id="IPR006207">
    <property type="entry name" value="Cys_knot_C"/>
</dbReference>
<dbReference type="GO" id="GO:0031012">
    <property type="term" value="C:extracellular matrix"/>
    <property type="evidence" value="ECO:0007669"/>
    <property type="project" value="TreeGrafter"/>
</dbReference>
<dbReference type="SMART" id="SM00041">
    <property type="entry name" value="CT"/>
    <property type="match status" value="1"/>
</dbReference>
<comment type="subcellular location">
    <subcellularLocation>
        <location evidence="1">Secreted</location>
    </subcellularLocation>
</comment>
<organism evidence="11 12">
    <name type="scientific">Fulmarus glacialis</name>
    <name type="common">Northern fulmar</name>
    <dbReference type="NCBI Taxonomy" id="30455"/>
    <lineage>
        <taxon>Eukaryota</taxon>
        <taxon>Metazoa</taxon>
        <taxon>Chordata</taxon>
        <taxon>Craniata</taxon>
        <taxon>Vertebrata</taxon>
        <taxon>Euteleostomi</taxon>
        <taxon>Archelosauria</taxon>
        <taxon>Archosauria</taxon>
        <taxon>Dinosauria</taxon>
        <taxon>Saurischia</taxon>
        <taxon>Theropoda</taxon>
        <taxon>Coelurosauria</taxon>
        <taxon>Aves</taxon>
        <taxon>Neognathae</taxon>
        <taxon>Neoaves</taxon>
        <taxon>Aequornithes</taxon>
        <taxon>Procellariiformes</taxon>
        <taxon>Procellariidae</taxon>
        <taxon>Fulmarus</taxon>
    </lineage>
</organism>
<name>A0A093I5A5_FULGA</name>